<keyword evidence="1" id="KW-0812">Transmembrane</keyword>
<keyword evidence="1" id="KW-0472">Membrane</keyword>
<keyword evidence="1" id="KW-1133">Transmembrane helix</keyword>
<name>A0AAN9M248_CANGL</name>
<sequence>MKLTSEVATQEIKVSCSPRPCLSSTHMLSPVLSVPYCFVALMVIQLVYCFCGSGGSVFGILLLWFCLQKVLWGMKHPRIGVRNETHIPTTSPSSSSSELGRPLPSQVANVVFFLLSLLCGFLVLFLTE</sequence>
<evidence type="ECO:0000256" key="1">
    <source>
        <dbReference type="SAM" id="Phobius"/>
    </source>
</evidence>
<reference evidence="2 3" key="1">
    <citation type="submission" date="2024-01" db="EMBL/GenBank/DDBJ databases">
        <title>The genomes of 5 underutilized Papilionoideae crops provide insights into root nodulation and disease resistanc.</title>
        <authorList>
            <person name="Jiang F."/>
        </authorList>
    </citation>
    <scope>NUCLEOTIDE SEQUENCE [LARGE SCALE GENOMIC DNA]</scope>
    <source>
        <strain evidence="2">LVBAO_FW01</strain>
        <tissue evidence="2">Leaves</tissue>
    </source>
</reference>
<evidence type="ECO:0000313" key="3">
    <source>
        <dbReference type="Proteomes" id="UP001367508"/>
    </source>
</evidence>
<accession>A0AAN9M248</accession>
<dbReference type="Proteomes" id="UP001367508">
    <property type="component" value="Unassembled WGS sequence"/>
</dbReference>
<dbReference type="EMBL" id="JAYMYQ010000003">
    <property type="protein sequence ID" value="KAK7343868.1"/>
    <property type="molecule type" value="Genomic_DNA"/>
</dbReference>
<gene>
    <name evidence="2" type="ORF">VNO77_12955</name>
</gene>
<feature type="transmembrane region" description="Helical" evidence="1">
    <location>
        <begin position="33"/>
        <end position="66"/>
    </location>
</feature>
<keyword evidence="3" id="KW-1185">Reference proteome</keyword>
<feature type="transmembrane region" description="Helical" evidence="1">
    <location>
        <begin position="107"/>
        <end position="126"/>
    </location>
</feature>
<comment type="caution">
    <text evidence="2">The sequence shown here is derived from an EMBL/GenBank/DDBJ whole genome shotgun (WGS) entry which is preliminary data.</text>
</comment>
<proteinExistence type="predicted"/>
<evidence type="ECO:0000313" key="2">
    <source>
        <dbReference type="EMBL" id="KAK7343868.1"/>
    </source>
</evidence>
<protein>
    <submittedName>
        <fullName evidence="2">Uncharacterized protein</fullName>
    </submittedName>
</protein>
<organism evidence="2 3">
    <name type="scientific">Canavalia gladiata</name>
    <name type="common">Sword bean</name>
    <name type="synonym">Dolichos gladiatus</name>
    <dbReference type="NCBI Taxonomy" id="3824"/>
    <lineage>
        <taxon>Eukaryota</taxon>
        <taxon>Viridiplantae</taxon>
        <taxon>Streptophyta</taxon>
        <taxon>Embryophyta</taxon>
        <taxon>Tracheophyta</taxon>
        <taxon>Spermatophyta</taxon>
        <taxon>Magnoliopsida</taxon>
        <taxon>eudicotyledons</taxon>
        <taxon>Gunneridae</taxon>
        <taxon>Pentapetalae</taxon>
        <taxon>rosids</taxon>
        <taxon>fabids</taxon>
        <taxon>Fabales</taxon>
        <taxon>Fabaceae</taxon>
        <taxon>Papilionoideae</taxon>
        <taxon>50 kb inversion clade</taxon>
        <taxon>NPAAA clade</taxon>
        <taxon>indigoferoid/millettioid clade</taxon>
        <taxon>Phaseoleae</taxon>
        <taxon>Canavalia</taxon>
    </lineage>
</organism>
<dbReference type="AlphaFoldDB" id="A0AAN9M248"/>